<feature type="domain" description="Ketopantoate reductase C-terminal" evidence="7">
    <location>
        <begin position="282"/>
        <end position="443"/>
    </location>
</feature>
<dbReference type="InterPro" id="IPR008927">
    <property type="entry name" value="6-PGluconate_DH-like_C_sf"/>
</dbReference>
<evidence type="ECO:0000259" key="6">
    <source>
        <dbReference type="Pfam" id="PF02558"/>
    </source>
</evidence>
<keyword evidence="9" id="KW-1185">Reference proteome</keyword>
<dbReference type="InterPro" id="IPR050838">
    <property type="entry name" value="Ketopantoate_reductase"/>
</dbReference>
<dbReference type="SUPFAM" id="SSF51735">
    <property type="entry name" value="NAD(P)-binding Rossmann-fold domains"/>
    <property type="match status" value="1"/>
</dbReference>
<dbReference type="InterPro" id="IPR013328">
    <property type="entry name" value="6PGD_dom2"/>
</dbReference>
<sequence length="454" mass="49668">MQVHILGVGAIGTLLAGHIRSLMATREAIRAVRASPLTKMPMLPKVSIAPSLRRHLPRPEESGVTLLLRERLRAQSPNKPVYGSIVTVERDGAKMQTSGYTVEFASSATSAPARVIVSEPSGDAHVAKDYDSQAPIECIIVTTKADSTLSALRRFVHRITPATTIVLVQNGMGVLESILDNFWRDPSDRPNFILASVTHGCFLKHPLHTVHAAFGAMHFAILPNISSGSEAFERSILRQAESSASYNLDAIPQTPNTESLRKTVAVLLSMPLDVHWEPIRQFQLRALRKVIVNACINPTTALVDCRNGALFGQSTSMELFASLCEEASQVLQARARDARAHSQANETDIAMLSSLPMEDLLTQTDVDGMPLLDASLRPASMLREVERVIQSTAPNWSSMHQDVMARRASTEIDYINGYLSELGRNYGIPTPINDTLVSLVKLKTQRRSGELVSP</sequence>
<dbReference type="InterPro" id="IPR013332">
    <property type="entry name" value="KPR_N"/>
</dbReference>
<keyword evidence="4" id="KW-0560">Oxidoreductase</keyword>
<dbReference type="EC" id="1.1.1.169" evidence="2"/>
<evidence type="ECO:0000259" key="7">
    <source>
        <dbReference type="Pfam" id="PF08546"/>
    </source>
</evidence>
<dbReference type="NCBIfam" id="TIGR00745">
    <property type="entry name" value="apbA_panE"/>
    <property type="match status" value="1"/>
</dbReference>
<comment type="similarity">
    <text evidence="1">Belongs to the ketopantoate reductase family.</text>
</comment>
<dbReference type="InterPro" id="IPR013752">
    <property type="entry name" value="KPA_reductase"/>
</dbReference>
<dbReference type="GO" id="GO:0005739">
    <property type="term" value="C:mitochondrion"/>
    <property type="evidence" value="ECO:0007669"/>
    <property type="project" value="TreeGrafter"/>
</dbReference>
<proteinExistence type="inferred from homology"/>
<protein>
    <recommendedName>
        <fullName evidence="2">2-dehydropantoate 2-reductase</fullName>
        <ecNumber evidence="2">1.1.1.169</ecNumber>
    </recommendedName>
    <alternativeName>
        <fullName evidence="5">Ketopantoate reductase</fullName>
    </alternativeName>
</protein>
<name>A0AAJ5YZV0_9BASI</name>
<dbReference type="SUPFAM" id="SSF48179">
    <property type="entry name" value="6-phosphogluconate dehydrogenase C-terminal domain-like"/>
    <property type="match status" value="1"/>
</dbReference>
<evidence type="ECO:0000256" key="5">
    <source>
        <dbReference type="ARBA" id="ARBA00032024"/>
    </source>
</evidence>
<feature type="domain" description="Ketopantoate reductase N-terminal" evidence="6">
    <location>
        <begin position="93"/>
        <end position="222"/>
    </location>
</feature>
<dbReference type="Proteomes" id="UP001219567">
    <property type="component" value="Chromosome 3"/>
</dbReference>
<dbReference type="GO" id="GO:0008677">
    <property type="term" value="F:2-dehydropantoate 2-reductase activity"/>
    <property type="evidence" value="ECO:0007669"/>
    <property type="project" value="UniProtKB-EC"/>
</dbReference>
<dbReference type="PANTHER" id="PTHR43765:SF2">
    <property type="entry name" value="2-DEHYDROPANTOATE 2-REDUCTASE"/>
    <property type="match status" value="1"/>
</dbReference>
<dbReference type="InterPro" id="IPR003710">
    <property type="entry name" value="ApbA"/>
</dbReference>
<dbReference type="Pfam" id="PF02558">
    <property type="entry name" value="ApbA"/>
    <property type="match status" value="1"/>
</dbReference>
<evidence type="ECO:0000256" key="4">
    <source>
        <dbReference type="ARBA" id="ARBA00023002"/>
    </source>
</evidence>
<dbReference type="EMBL" id="CP119945">
    <property type="protein sequence ID" value="WFC99624.1"/>
    <property type="molecule type" value="Genomic_DNA"/>
</dbReference>
<dbReference type="Gene3D" id="1.10.1040.10">
    <property type="entry name" value="N-(1-d-carboxylethyl)-l-norvaline Dehydrogenase, domain 2"/>
    <property type="match status" value="1"/>
</dbReference>
<reference evidence="8 9" key="1">
    <citation type="submission" date="2023-03" db="EMBL/GenBank/DDBJ databases">
        <title>Mating type loci evolution in Malassezia.</title>
        <authorList>
            <person name="Coelho M.A."/>
        </authorList>
    </citation>
    <scope>NUCLEOTIDE SEQUENCE [LARGE SCALE GENOMIC DNA]</scope>
    <source>
        <strain evidence="8 9">CBS 9725</strain>
    </source>
</reference>
<dbReference type="Gene3D" id="3.40.50.720">
    <property type="entry name" value="NAD(P)-binding Rossmann-like Domain"/>
    <property type="match status" value="1"/>
</dbReference>
<dbReference type="AlphaFoldDB" id="A0AAJ5YZV0"/>
<dbReference type="InterPro" id="IPR036291">
    <property type="entry name" value="NAD(P)-bd_dom_sf"/>
</dbReference>
<evidence type="ECO:0000313" key="8">
    <source>
        <dbReference type="EMBL" id="WFC99624.1"/>
    </source>
</evidence>
<evidence type="ECO:0000256" key="2">
    <source>
        <dbReference type="ARBA" id="ARBA00013014"/>
    </source>
</evidence>
<evidence type="ECO:0000313" key="9">
    <source>
        <dbReference type="Proteomes" id="UP001219567"/>
    </source>
</evidence>
<evidence type="ECO:0000256" key="3">
    <source>
        <dbReference type="ARBA" id="ARBA00022857"/>
    </source>
</evidence>
<accession>A0AAJ5YZV0</accession>
<dbReference type="PANTHER" id="PTHR43765">
    <property type="entry name" value="2-DEHYDROPANTOATE 2-REDUCTASE-RELATED"/>
    <property type="match status" value="1"/>
</dbReference>
<dbReference type="Pfam" id="PF08546">
    <property type="entry name" value="ApbA_C"/>
    <property type="match status" value="1"/>
</dbReference>
<dbReference type="GO" id="GO:0050661">
    <property type="term" value="F:NADP binding"/>
    <property type="evidence" value="ECO:0007669"/>
    <property type="project" value="TreeGrafter"/>
</dbReference>
<organism evidence="8 9">
    <name type="scientific">Malassezia yamatoensis</name>
    <dbReference type="NCBI Taxonomy" id="253288"/>
    <lineage>
        <taxon>Eukaryota</taxon>
        <taxon>Fungi</taxon>
        <taxon>Dikarya</taxon>
        <taxon>Basidiomycota</taxon>
        <taxon>Ustilaginomycotina</taxon>
        <taxon>Malasseziomycetes</taxon>
        <taxon>Malasseziales</taxon>
        <taxon>Malasseziaceae</taxon>
        <taxon>Malassezia</taxon>
    </lineage>
</organism>
<gene>
    <name evidence="8" type="ORF">MYAM1_002369</name>
</gene>
<dbReference type="GO" id="GO:0015940">
    <property type="term" value="P:pantothenate biosynthetic process"/>
    <property type="evidence" value="ECO:0007669"/>
    <property type="project" value="InterPro"/>
</dbReference>
<keyword evidence="3" id="KW-0521">NADP</keyword>
<evidence type="ECO:0000256" key="1">
    <source>
        <dbReference type="ARBA" id="ARBA00007870"/>
    </source>
</evidence>